<dbReference type="CDD" id="cd00082">
    <property type="entry name" value="HisKA"/>
    <property type="match status" value="1"/>
</dbReference>
<evidence type="ECO:0000313" key="10">
    <source>
        <dbReference type="Proteomes" id="UP000824334"/>
    </source>
</evidence>
<keyword evidence="10" id="KW-1185">Reference proteome</keyword>
<dbReference type="EMBL" id="CP080034">
    <property type="protein sequence ID" value="QYC10918.1"/>
    <property type="molecule type" value="Genomic_DNA"/>
</dbReference>
<dbReference type="GeneID" id="94374135"/>
<organism evidence="9 10">
    <name type="scientific">Brevundimonas nasdae</name>
    <dbReference type="NCBI Taxonomy" id="172043"/>
    <lineage>
        <taxon>Bacteria</taxon>
        <taxon>Pseudomonadati</taxon>
        <taxon>Pseudomonadota</taxon>
        <taxon>Alphaproteobacteria</taxon>
        <taxon>Caulobacterales</taxon>
        <taxon>Caulobacteraceae</taxon>
        <taxon>Brevundimonas</taxon>
    </lineage>
</organism>
<dbReference type="Pfam" id="PF13426">
    <property type="entry name" value="PAS_9"/>
    <property type="match status" value="1"/>
</dbReference>
<comment type="catalytic activity">
    <reaction evidence="1">
        <text>ATP + protein L-histidine = ADP + protein N-phospho-L-histidine.</text>
        <dbReference type="EC" id="2.7.13.3"/>
    </reaction>
</comment>
<dbReference type="CDD" id="cd17546">
    <property type="entry name" value="REC_hyHK_CKI1_RcsC-like"/>
    <property type="match status" value="1"/>
</dbReference>
<dbReference type="Pfam" id="PF00072">
    <property type="entry name" value="Response_reg"/>
    <property type="match status" value="1"/>
</dbReference>
<dbReference type="RefSeq" id="WP_219353621.1">
    <property type="nucleotide sequence ID" value="NZ_CP080034.1"/>
</dbReference>
<feature type="domain" description="Histidine kinase" evidence="6">
    <location>
        <begin position="150"/>
        <end position="371"/>
    </location>
</feature>
<feature type="domain" description="Response regulatory" evidence="7">
    <location>
        <begin position="391"/>
        <end position="510"/>
    </location>
</feature>
<dbReference type="CDD" id="cd16922">
    <property type="entry name" value="HATPase_EvgS-ArcB-TorS-like"/>
    <property type="match status" value="1"/>
</dbReference>
<dbReference type="PANTHER" id="PTHR43047:SF72">
    <property type="entry name" value="OSMOSENSING HISTIDINE PROTEIN KINASE SLN1"/>
    <property type="match status" value="1"/>
</dbReference>
<feature type="modified residue" description="4-aspartylphosphate" evidence="5">
    <location>
        <position position="440"/>
    </location>
</feature>
<dbReference type="SMART" id="SM00387">
    <property type="entry name" value="HATPase_c"/>
    <property type="match status" value="1"/>
</dbReference>
<evidence type="ECO:0000256" key="4">
    <source>
        <dbReference type="ARBA" id="ARBA00022777"/>
    </source>
</evidence>
<sequence length="521" mass="56332">MSDVDWPARARLSAALDQAAIVAITDRGGRIVYCNQKFVDVSGYSQEELIGKTHRVVNGGHHPRSFFEAMFKVVGAGGVWRGTICNRNRNGEDYWVDTTIIPTMDANGLPEFYTAIRFEVTAHIQAVKDLEIAKVRVEQASAARDLFYANISHEIRTPLNAVLGLASALEQTDLTARQAEMLEVIRQSGLTLSRQLEDMLDLSKMRSGQFSLRSAPYDLHEAVEAAMAPHRTAAEAKGLAFDLTLGAGVEGRFVGDGARVAQIVETLASNAVKFTDAGAVRVEMDVTRDADGGETLAISVSDTGIGFDETLAADLFVPFVQVHEEISRRFGGTGLGLPICKTLAELMGGEIAMDSTRGQGSSFRVRLPVRRVLAEPPEVVDVEAADAEALRVLVVEDNVPNQMVVRCLLEPLGAQIAIANDGREGVERFEAEAFDVVLMDMQMPVMDGIAATRAIRALERTHHRRRTPVVMVTANTTEAHHRMAAEAGCDGLVVKPVTLQTLLDGLSTGMARSEAALAEAV</sequence>
<evidence type="ECO:0000256" key="3">
    <source>
        <dbReference type="ARBA" id="ARBA00022679"/>
    </source>
</evidence>
<dbReference type="SMART" id="SM00091">
    <property type="entry name" value="PAS"/>
    <property type="match status" value="1"/>
</dbReference>
<protein>
    <recommendedName>
        <fullName evidence="2">histidine kinase</fullName>
        <ecNumber evidence="2">2.7.13.3</ecNumber>
    </recommendedName>
</protein>
<dbReference type="InterPro" id="IPR003594">
    <property type="entry name" value="HATPase_dom"/>
</dbReference>
<dbReference type="InterPro" id="IPR001789">
    <property type="entry name" value="Sig_transdc_resp-reg_receiver"/>
</dbReference>
<dbReference type="NCBIfam" id="TIGR00229">
    <property type="entry name" value="sensory_box"/>
    <property type="match status" value="1"/>
</dbReference>
<dbReference type="InterPro" id="IPR005467">
    <property type="entry name" value="His_kinase_dom"/>
</dbReference>
<dbReference type="EC" id="2.7.13.3" evidence="2"/>
<dbReference type="PROSITE" id="PS50112">
    <property type="entry name" value="PAS"/>
    <property type="match status" value="1"/>
</dbReference>
<evidence type="ECO:0000256" key="1">
    <source>
        <dbReference type="ARBA" id="ARBA00000085"/>
    </source>
</evidence>
<keyword evidence="5" id="KW-0597">Phosphoprotein</keyword>
<dbReference type="PROSITE" id="PS50110">
    <property type="entry name" value="RESPONSE_REGULATORY"/>
    <property type="match status" value="1"/>
</dbReference>
<keyword evidence="3" id="KW-0808">Transferase</keyword>
<evidence type="ECO:0000256" key="5">
    <source>
        <dbReference type="PROSITE-ProRule" id="PRU00169"/>
    </source>
</evidence>
<keyword evidence="4" id="KW-0418">Kinase</keyword>
<dbReference type="SMART" id="SM00448">
    <property type="entry name" value="REC"/>
    <property type="match status" value="1"/>
</dbReference>
<dbReference type="InterPro" id="IPR000014">
    <property type="entry name" value="PAS"/>
</dbReference>
<evidence type="ECO:0000313" key="9">
    <source>
        <dbReference type="EMBL" id="QYC10918.1"/>
    </source>
</evidence>
<reference evidence="9 10" key="1">
    <citation type="submission" date="2021-07" db="EMBL/GenBank/DDBJ databases">
        <title>Isolation and characterization of bacteria from a gold mining with a capacity of golden bioaccumulation.</title>
        <authorList>
            <person name="Yang X.J."/>
        </authorList>
    </citation>
    <scope>NUCLEOTIDE SEQUENCE [LARGE SCALE GENOMIC DNA]</scope>
    <source>
        <strain evidence="9 10">Au29</strain>
    </source>
</reference>
<dbReference type="PANTHER" id="PTHR43047">
    <property type="entry name" value="TWO-COMPONENT HISTIDINE PROTEIN KINASE"/>
    <property type="match status" value="1"/>
</dbReference>
<dbReference type="Pfam" id="PF02518">
    <property type="entry name" value="HATPase_c"/>
    <property type="match status" value="1"/>
</dbReference>
<dbReference type="Pfam" id="PF00512">
    <property type="entry name" value="HisKA"/>
    <property type="match status" value="1"/>
</dbReference>
<evidence type="ECO:0000259" key="8">
    <source>
        <dbReference type="PROSITE" id="PS50112"/>
    </source>
</evidence>
<gene>
    <name evidence="9" type="ORF">KWG56_02585</name>
</gene>
<evidence type="ECO:0000259" key="6">
    <source>
        <dbReference type="PROSITE" id="PS50109"/>
    </source>
</evidence>
<dbReference type="CDD" id="cd00130">
    <property type="entry name" value="PAS"/>
    <property type="match status" value="1"/>
</dbReference>
<evidence type="ECO:0000256" key="2">
    <source>
        <dbReference type="ARBA" id="ARBA00012438"/>
    </source>
</evidence>
<proteinExistence type="predicted"/>
<feature type="domain" description="PAS" evidence="8">
    <location>
        <begin position="8"/>
        <end position="53"/>
    </location>
</feature>
<name>A0ABX8TLJ4_9CAUL</name>
<dbReference type="Proteomes" id="UP000824334">
    <property type="component" value="Chromosome"/>
</dbReference>
<dbReference type="InterPro" id="IPR003661">
    <property type="entry name" value="HisK_dim/P_dom"/>
</dbReference>
<evidence type="ECO:0000259" key="7">
    <source>
        <dbReference type="PROSITE" id="PS50110"/>
    </source>
</evidence>
<accession>A0ABX8TLJ4</accession>
<dbReference type="PROSITE" id="PS50109">
    <property type="entry name" value="HIS_KIN"/>
    <property type="match status" value="1"/>
</dbReference>
<dbReference type="SMART" id="SM00388">
    <property type="entry name" value="HisKA"/>
    <property type="match status" value="1"/>
</dbReference>